<dbReference type="InterPro" id="IPR002751">
    <property type="entry name" value="CbiM/NikMN"/>
</dbReference>
<dbReference type="GO" id="GO:0009236">
    <property type="term" value="P:cobalamin biosynthetic process"/>
    <property type="evidence" value="ECO:0007669"/>
    <property type="project" value="UniProtKB-UniRule"/>
</dbReference>
<evidence type="ECO:0000256" key="2">
    <source>
        <dbReference type="ARBA" id="ARBA00004953"/>
    </source>
</evidence>
<evidence type="ECO:0000256" key="13">
    <source>
        <dbReference type="ARBA" id="ARBA00060918"/>
    </source>
</evidence>
<keyword evidence="12 14" id="KW-0170">Cobalt</keyword>
<keyword evidence="4 14" id="KW-0813">Transport</keyword>
<dbReference type="NCBIfam" id="TIGR00123">
    <property type="entry name" value="cbiM"/>
    <property type="match status" value="1"/>
</dbReference>
<evidence type="ECO:0000256" key="8">
    <source>
        <dbReference type="ARBA" id="ARBA00022729"/>
    </source>
</evidence>
<name>A0AAJ1T2T2_9BACI</name>
<evidence type="ECO:0000256" key="3">
    <source>
        <dbReference type="ARBA" id="ARBA00022426"/>
    </source>
</evidence>
<comment type="pathway">
    <text evidence="2 14">Cofactor biosynthesis; adenosylcobalamin biosynthesis.</text>
</comment>
<keyword evidence="16" id="KW-1185">Reference proteome</keyword>
<sequence>MRKSFFWFCSILMLASYFWVNSFSSTHAMHIAEGFLPIKWVIIWWIAFLPFLFIGILQLRKLFRNSPEMKMVLGLSTAFAFVLSALKIPSVTGSSSHPTGLGFGTILFGPMIMSVVGFVVLLFQSLLLAHGGITTLGANAFSMAVLGPFVAYGVYKASKKMNVHHNVSIFLAAALANLATYVATSFQLALAFPDSVNGIIGSFMKFASIFAITQIPLSIVEGLLTVMVLNFLAKYNREELSTLNVQMKEAK</sequence>
<comment type="subunit">
    <text evidence="14">Forms an energy-coupling factor (ECF) transporter complex composed of an ATP-binding protein (A component, CbiO), a transmembrane protein (T component, CbiQ) and 2 possible substrate-capture proteins (S components, CbiM and CbiN) of unknown stoichimetry.</text>
</comment>
<feature type="transmembrane region" description="Helical" evidence="14">
    <location>
        <begin position="167"/>
        <end position="191"/>
    </location>
</feature>
<proteinExistence type="inferred from homology"/>
<evidence type="ECO:0000256" key="12">
    <source>
        <dbReference type="ARBA" id="ARBA00023285"/>
    </source>
</evidence>
<comment type="similarity">
    <text evidence="13 14">Belongs to the CbiM family.</text>
</comment>
<dbReference type="PANTHER" id="PTHR43627:SF1">
    <property type="entry name" value="COBALT TRANSPORT PROTEIN CBIM"/>
    <property type="match status" value="1"/>
</dbReference>
<dbReference type="FunFam" id="1.10.1760.20:FF:000001">
    <property type="entry name" value="Cobalt transport protein CbiM"/>
    <property type="match status" value="1"/>
</dbReference>
<evidence type="ECO:0000256" key="4">
    <source>
        <dbReference type="ARBA" id="ARBA00022448"/>
    </source>
</evidence>
<evidence type="ECO:0000256" key="6">
    <source>
        <dbReference type="ARBA" id="ARBA00022573"/>
    </source>
</evidence>
<dbReference type="Gene3D" id="1.10.1760.20">
    <property type="match status" value="1"/>
</dbReference>
<keyword evidence="5 14" id="KW-1003">Cell membrane</keyword>
<dbReference type="GO" id="GO:0043190">
    <property type="term" value="C:ATP-binding cassette (ABC) transporter complex"/>
    <property type="evidence" value="ECO:0007669"/>
    <property type="project" value="InterPro"/>
</dbReference>
<keyword evidence="6 14" id="KW-0169">Cobalamin biosynthesis</keyword>
<evidence type="ECO:0000256" key="10">
    <source>
        <dbReference type="ARBA" id="ARBA00023065"/>
    </source>
</evidence>
<dbReference type="Pfam" id="PF01891">
    <property type="entry name" value="CbiM"/>
    <property type="match status" value="1"/>
</dbReference>
<reference evidence="15" key="1">
    <citation type="submission" date="2023-07" db="EMBL/GenBank/DDBJ databases">
        <title>Genomic Encyclopedia of Type Strains, Phase IV (KMG-IV): sequencing the most valuable type-strain genomes for metagenomic binning, comparative biology and taxonomic classification.</title>
        <authorList>
            <person name="Goeker M."/>
        </authorList>
    </citation>
    <scope>NUCLEOTIDE SEQUENCE</scope>
    <source>
        <strain evidence="15">DSM 23947</strain>
    </source>
</reference>
<keyword evidence="10 14" id="KW-0406">Ion transport</keyword>
<evidence type="ECO:0000256" key="9">
    <source>
        <dbReference type="ARBA" id="ARBA00022989"/>
    </source>
</evidence>
<dbReference type="GO" id="GO:0015087">
    <property type="term" value="F:cobalt ion transmembrane transporter activity"/>
    <property type="evidence" value="ECO:0007669"/>
    <property type="project" value="UniProtKB-UniRule"/>
</dbReference>
<evidence type="ECO:0000256" key="14">
    <source>
        <dbReference type="HAMAP-Rule" id="MF_01462"/>
    </source>
</evidence>
<feature type="transmembrane region" description="Helical" evidence="14">
    <location>
        <begin position="101"/>
        <end position="123"/>
    </location>
</feature>
<keyword evidence="7 14" id="KW-0812">Transmembrane</keyword>
<feature type="transmembrane region" description="Helical" evidence="14">
    <location>
        <begin position="135"/>
        <end position="155"/>
    </location>
</feature>
<evidence type="ECO:0000256" key="7">
    <source>
        <dbReference type="ARBA" id="ARBA00022692"/>
    </source>
</evidence>
<dbReference type="Proteomes" id="UP001237207">
    <property type="component" value="Unassembled WGS sequence"/>
</dbReference>
<gene>
    <name evidence="14" type="primary">cbiM</name>
    <name evidence="15" type="ORF">J2S13_000632</name>
</gene>
<protein>
    <recommendedName>
        <fullName evidence="14">Cobalt transport protein CbiM</fullName>
    </recommendedName>
    <alternativeName>
        <fullName evidence="14">Energy-coupling factor transporter probable substrate-capture protein CbiM</fullName>
        <shortName evidence="14">ECF transporter S component CbiM</shortName>
    </alternativeName>
</protein>
<comment type="subcellular location">
    <subcellularLocation>
        <location evidence="1">Cell inner membrane</location>
        <topology evidence="1">Multi-pass membrane protein</topology>
    </subcellularLocation>
    <subcellularLocation>
        <location evidence="14">Cell membrane</location>
        <topology evidence="14">Multi-pass membrane protein</topology>
    </subcellularLocation>
</comment>
<evidence type="ECO:0000256" key="1">
    <source>
        <dbReference type="ARBA" id="ARBA00004429"/>
    </source>
</evidence>
<dbReference type="PANTHER" id="PTHR43627">
    <property type="match status" value="1"/>
</dbReference>
<keyword evidence="8" id="KW-0732">Signal</keyword>
<evidence type="ECO:0000313" key="15">
    <source>
        <dbReference type="EMBL" id="MDQ0214236.1"/>
    </source>
</evidence>
<feature type="transmembrane region" description="Helical" evidence="14">
    <location>
        <begin position="38"/>
        <end position="59"/>
    </location>
</feature>
<comment type="caution">
    <text evidence="15">The sequence shown here is derived from an EMBL/GenBank/DDBJ whole genome shotgun (WGS) entry which is preliminary data.</text>
</comment>
<dbReference type="AlphaFoldDB" id="A0AAJ1T2T2"/>
<keyword evidence="11 14" id="KW-0472">Membrane</keyword>
<evidence type="ECO:0000256" key="5">
    <source>
        <dbReference type="ARBA" id="ARBA00022475"/>
    </source>
</evidence>
<evidence type="ECO:0000313" key="16">
    <source>
        <dbReference type="Proteomes" id="UP001237207"/>
    </source>
</evidence>
<comment type="function">
    <text evidence="14">Part of the energy-coupling factor (ECF) transporter complex CbiMNOQ involved in cobalt import.</text>
</comment>
<feature type="transmembrane region" description="Helical" evidence="14">
    <location>
        <begin position="71"/>
        <end position="89"/>
    </location>
</feature>
<dbReference type="HAMAP" id="MF_01462">
    <property type="entry name" value="CbiM"/>
    <property type="match status" value="1"/>
</dbReference>
<feature type="transmembrane region" description="Helical" evidence="14">
    <location>
        <begin position="203"/>
        <end position="233"/>
    </location>
</feature>
<keyword evidence="9 14" id="KW-1133">Transmembrane helix</keyword>
<dbReference type="NCBIfam" id="NF006184">
    <property type="entry name" value="PRK08319.1"/>
    <property type="match status" value="1"/>
</dbReference>
<keyword evidence="3 14" id="KW-0171">Cobalt transport</keyword>
<dbReference type="InterPro" id="IPR018024">
    <property type="entry name" value="CbiM"/>
</dbReference>
<dbReference type="RefSeq" id="WP_370873941.1">
    <property type="nucleotide sequence ID" value="NZ_JAUSUC010000005.1"/>
</dbReference>
<organism evidence="15 16">
    <name type="scientific">Oikeobacillus pervagus</name>
    <dbReference type="NCBI Taxonomy" id="1325931"/>
    <lineage>
        <taxon>Bacteria</taxon>
        <taxon>Bacillati</taxon>
        <taxon>Bacillota</taxon>
        <taxon>Bacilli</taxon>
        <taxon>Bacillales</taxon>
        <taxon>Bacillaceae</taxon>
        <taxon>Oikeobacillus</taxon>
    </lineage>
</organism>
<evidence type="ECO:0000256" key="11">
    <source>
        <dbReference type="ARBA" id="ARBA00023136"/>
    </source>
</evidence>
<dbReference type="EMBL" id="JAUSUC010000005">
    <property type="protein sequence ID" value="MDQ0214236.1"/>
    <property type="molecule type" value="Genomic_DNA"/>
</dbReference>
<accession>A0AAJ1T2T2</accession>